<proteinExistence type="predicted"/>
<comment type="caution">
    <text evidence="2">The sequence shown here is derived from an EMBL/GenBank/DDBJ whole genome shotgun (WGS) entry which is preliminary data.</text>
</comment>
<protein>
    <submittedName>
        <fullName evidence="2">Uncharacterized protein</fullName>
    </submittedName>
</protein>
<dbReference type="InterPro" id="IPR040305">
    <property type="entry name" value="At1g75730-like"/>
</dbReference>
<name>A0ABD1SUH4_9LAMI</name>
<evidence type="ECO:0000313" key="2">
    <source>
        <dbReference type="EMBL" id="KAL2503983.1"/>
    </source>
</evidence>
<keyword evidence="3" id="KW-1185">Reference proteome</keyword>
<evidence type="ECO:0000256" key="1">
    <source>
        <dbReference type="SAM" id="MobiDB-lite"/>
    </source>
</evidence>
<dbReference type="Proteomes" id="UP001604336">
    <property type="component" value="Unassembled WGS sequence"/>
</dbReference>
<dbReference type="PANTHER" id="PTHR34792:SF1">
    <property type="entry name" value="OS02G0121500 PROTEIN"/>
    <property type="match status" value="1"/>
</dbReference>
<dbReference type="PANTHER" id="PTHR34792">
    <property type="entry name" value="OS02G0121500 PROTEIN"/>
    <property type="match status" value="1"/>
</dbReference>
<sequence>MQIQLPPYLSGTLGGPSHVDATVPGRQQLDSDEQHKWMAQIPAQYHPRFIVPHFPDRQSGGRDSSSLLNYAQAIFPHFHSSLDSKYKPISPQQQQQIIASNSSMPPSNVKRHYHRLPSGFERNGAAFHPESLRQLQLLCNQHL</sequence>
<organism evidence="2 3">
    <name type="scientific">Abeliophyllum distichum</name>
    <dbReference type="NCBI Taxonomy" id="126358"/>
    <lineage>
        <taxon>Eukaryota</taxon>
        <taxon>Viridiplantae</taxon>
        <taxon>Streptophyta</taxon>
        <taxon>Embryophyta</taxon>
        <taxon>Tracheophyta</taxon>
        <taxon>Spermatophyta</taxon>
        <taxon>Magnoliopsida</taxon>
        <taxon>eudicotyledons</taxon>
        <taxon>Gunneridae</taxon>
        <taxon>Pentapetalae</taxon>
        <taxon>asterids</taxon>
        <taxon>lamiids</taxon>
        <taxon>Lamiales</taxon>
        <taxon>Oleaceae</taxon>
        <taxon>Forsythieae</taxon>
        <taxon>Abeliophyllum</taxon>
    </lineage>
</organism>
<dbReference type="EMBL" id="JBFOLK010000006">
    <property type="protein sequence ID" value="KAL2503983.1"/>
    <property type="molecule type" value="Genomic_DNA"/>
</dbReference>
<gene>
    <name evidence="2" type="ORF">Adt_19604</name>
</gene>
<accession>A0ABD1SUH4</accession>
<evidence type="ECO:0000313" key="3">
    <source>
        <dbReference type="Proteomes" id="UP001604336"/>
    </source>
</evidence>
<reference evidence="3" key="1">
    <citation type="submission" date="2024-07" db="EMBL/GenBank/DDBJ databases">
        <title>Two chromosome-level genome assemblies of Korean endemic species Abeliophyllum distichum and Forsythia ovata (Oleaceae).</title>
        <authorList>
            <person name="Jang H."/>
        </authorList>
    </citation>
    <scope>NUCLEOTIDE SEQUENCE [LARGE SCALE GENOMIC DNA]</scope>
</reference>
<feature type="region of interest" description="Disordered" evidence="1">
    <location>
        <begin position="1"/>
        <end position="20"/>
    </location>
</feature>
<dbReference type="AlphaFoldDB" id="A0ABD1SUH4"/>